<dbReference type="SUPFAM" id="SSF47384">
    <property type="entry name" value="Homodimeric domain of signal transducing histidine kinase"/>
    <property type="match status" value="1"/>
</dbReference>
<dbReference type="Pfam" id="PF00512">
    <property type="entry name" value="HisKA"/>
    <property type="match status" value="1"/>
</dbReference>
<comment type="catalytic activity">
    <reaction evidence="1">
        <text>ATP + protein L-histidine = ADP + protein N-phospho-L-histidine.</text>
        <dbReference type="EC" id="2.7.13.3"/>
    </reaction>
</comment>
<dbReference type="PROSITE" id="PS50109">
    <property type="entry name" value="HIS_KIN"/>
    <property type="match status" value="1"/>
</dbReference>
<keyword evidence="5 13" id="KW-0808">Transferase</keyword>
<dbReference type="PANTHER" id="PTHR45436">
    <property type="entry name" value="SENSOR HISTIDINE KINASE YKOH"/>
    <property type="match status" value="1"/>
</dbReference>
<evidence type="ECO:0000313" key="14">
    <source>
        <dbReference type="Proteomes" id="UP000427071"/>
    </source>
</evidence>
<dbReference type="InterPro" id="IPR003661">
    <property type="entry name" value="HisK_dim/P_dom"/>
</dbReference>
<dbReference type="GO" id="GO:0005886">
    <property type="term" value="C:plasma membrane"/>
    <property type="evidence" value="ECO:0007669"/>
    <property type="project" value="UniProtKB-SubCell"/>
</dbReference>
<dbReference type="InterPro" id="IPR005467">
    <property type="entry name" value="His_kinase_dom"/>
</dbReference>
<dbReference type="Gene3D" id="1.10.287.130">
    <property type="match status" value="1"/>
</dbReference>
<evidence type="ECO:0000256" key="9">
    <source>
        <dbReference type="ARBA" id="ARBA00023012"/>
    </source>
</evidence>
<comment type="subcellular location">
    <subcellularLocation>
        <location evidence="2">Cell membrane</location>
    </subcellularLocation>
</comment>
<evidence type="ECO:0000256" key="7">
    <source>
        <dbReference type="ARBA" id="ARBA00022777"/>
    </source>
</evidence>
<dbReference type="SMART" id="SM00387">
    <property type="entry name" value="HATPase_c"/>
    <property type="match status" value="1"/>
</dbReference>
<dbReference type="PRINTS" id="PR00344">
    <property type="entry name" value="BCTRLSENSOR"/>
</dbReference>
<evidence type="ECO:0000256" key="6">
    <source>
        <dbReference type="ARBA" id="ARBA00022692"/>
    </source>
</evidence>
<dbReference type="Pfam" id="PF02518">
    <property type="entry name" value="HATPase_c"/>
    <property type="match status" value="1"/>
</dbReference>
<feature type="domain" description="Histidine kinase" evidence="12">
    <location>
        <begin position="111"/>
        <end position="318"/>
    </location>
</feature>
<keyword evidence="4" id="KW-0597">Phosphoprotein</keyword>
<evidence type="ECO:0000256" key="4">
    <source>
        <dbReference type="ARBA" id="ARBA00022553"/>
    </source>
</evidence>
<keyword evidence="7" id="KW-0418">Kinase</keyword>
<dbReference type="GO" id="GO:0000155">
    <property type="term" value="F:phosphorelay sensor kinase activity"/>
    <property type="evidence" value="ECO:0007669"/>
    <property type="project" value="InterPro"/>
</dbReference>
<dbReference type="PANTHER" id="PTHR45436:SF5">
    <property type="entry name" value="SENSOR HISTIDINE KINASE TRCS"/>
    <property type="match status" value="1"/>
</dbReference>
<proteinExistence type="predicted"/>
<dbReference type="SMART" id="SM00388">
    <property type="entry name" value="HisKA"/>
    <property type="match status" value="1"/>
</dbReference>
<accession>A0A6B8W0T6</accession>
<feature type="transmembrane region" description="Helical" evidence="11">
    <location>
        <begin position="68"/>
        <end position="90"/>
    </location>
</feature>
<dbReference type="EMBL" id="CP046452">
    <property type="protein sequence ID" value="QGU03230.1"/>
    <property type="molecule type" value="Genomic_DNA"/>
</dbReference>
<dbReference type="InterPro" id="IPR036890">
    <property type="entry name" value="HATPase_C_sf"/>
</dbReference>
<keyword evidence="14" id="KW-1185">Reference proteome</keyword>
<keyword evidence="9" id="KW-0902">Two-component regulatory system</keyword>
<keyword evidence="6 11" id="KW-0812">Transmembrane</keyword>
<keyword evidence="8 11" id="KW-1133">Transmembrane helix</keyword>
<dbReference type="CDD" id="cd00082">
    <property type="entry name" value="HisKA"/>
    <property type="match status" value="1"/>
</dbReference>
<dbReference type="EC" id="2.7.13.3" evidence="3"/>
<gene>
    <name evidence="13" type="primary">phoR</name>
    <name evidence="13" type="ORF">CKALI_11960</name>
</gene>
<sequence>MSDMNDPDGEIFRSSARKVGLQVSLLSGGMIIAGALLASGAMWWKATINPEPDPGAHYLVVAFEPLDLVIAAVIVGIGVVVLAGIAATWFTTRATAPLAEALTRQRNFVADASHELRTPLSVLHARIQQLKALTSNDPQLQPVVADLRQDSQELINIVDDLLTLAAAPQNYDAHTPLSPILTKVAEEQGVIAAQRAITVECSPIEASVTIPEVAVHRCLTALVSNAISHSPEHSTVQIDTERHGATIKIFVRDQGEGITGISPERVFERFARGTGGNDASHGIGLALVRDTVLRGGGSIDIESTGPTGTTFLLTMKEA</sequence>
<evidence type="ECO:0000256" key="2">
    <source>
        <dbReference type="ARBA" id="ARBA00004236"/>
    </source>
</evidence>
<dbReference type="Proteomes" id="UP000427071">
    <property type="component" value="Chromosome"/>
</dbReference>
<dbReference type="AlphaFoldDB" id="A0A6B8W0T6"/>
<keyword evidence="10 11" id="KW-0472">Membrane</keyword>
<dbReference type="InterPro" id="IPR050428">
    <property type="entry name" value="TCS_sensor_his_kinase"/>
</dbReference>
<evidence type="ECO:0000256" key="8">
    <source>
        <dbReference type="ARBA" id="ARBA00022989"/>
    </source>
</evidence>
<feature type="transmembrane region" description="Helical" evidence="11">
    <location>
        <begin position="21"/>
        <end position="44"/>
    </location>
</feature>
<evidence type="ECO:0000313" key="13">
    <source>
        <dbReference type="EMBL" id="QGU03230.1"/>
    </source>
</evidence>
<organism evidence="13 14">
    <name type="scientific">Corynebacterium kalinowskii</name>
    <dbReference type="NCBI Taxonomy" id="2675216"/>
    <lineage>
        <taxon>Bacteria</taxon>
        <taxon>Bacillati</taxon>
        <taxon>Actinomycetota</taxon>
        <taxon>Actinomycetes</taxon>
        <taxon>Mycobacteriales</taxon>
        <taxon>Corynebacteriaceae</taxon>
        <taxon>Corynebacterium</taxon>
    </lineage>
</organism>
<dbReference type="Gene3D" id="3.30.565.10">
    <property type="entry name" value="Histidine kinase-like ATPase, C-terminal domain"/>
    <property type="match status" value="1"/>
</dbReference>
<dbReference type="InterPro" id="IPR036097">
    <property type="entry name" value="HisK_dim/P_sf"/>
</dbReference>
<protein>
    <recommendedName>
        <fullName evidence="3">histidine kinase</fullName>
        <ecNumber evidence="3">2.7.13.3</ecNumber>
    </recommendedName>
</protein>
<dbReference type="KEGG" id="ckw:CKALI_11960"/>
<evidence type="ECO:0000256" key="5">
    <source>
        <dbReference type="ARBA" id="ARBA00022679"/>
    </source>
</evidence>
<dbReference type="SUPFAM" id="SSF55874">
    <property type="entry name" value="ATPase domain of HSP90 chaperone/DNA topoisomerase II/histidine kinase"/>
    <property type="match status" value="1"/>
</dbReference>
<evidence type="ECO:0000256" key="3">
    <source>
        <dbReference type="ARBA" id="ARBA00012438"/>
    </source>
</evidence>
<evidence type="ECO:0000256" key="10">
    <source>
        <dbReference type="ARBA" id="ARBA00023136"/>
    </source>
</evidence>
<evidence type="ECO:0000256" key="11">
    <source>
        <dbReference type="SAM" id="Phobius"/>
    </source>
</evidence>
<evidence type="ECO:0000256" key="1">
    <source>
        <dbReference type="ARBA" id="ARBA00000085"/>
    </source>
</evidence>
<name>A0A6B8W0T6_9CORY</name>
<reference evidence="14" key="1">
    <citation type="submission" date="2019-11" db="EMBL/GenBank/DDBJ databases">
        <title>Complete genome sequence of Corynebacterium kalinowskii 1959, a novel Corynebacterium species isolated from soil of a small paddock in Vilsendorf, Germany.</title>
        <authorList>
            <person name="Schaffert L."/>
            <person name="Ruwe M."/>
            <person name="Milse J."/>
            <person name="Hanuschka K."/>
            <person name="Ortseifen V."/>
            <person name="Droste J."/>
            <person name="Brandt D."/>
            <person name="Schlueter L."/>
            <person name="Kutter Y."/>
            <person name="Vinke S."/>
            <person name="Viehoefer P."/>
            <person name="Jacob L."/>
            <person name="Luebke N.-C."/>
            <person name="Schulte-Berndt E."/>
            <person name="Hain C."/>
            <person name="Linder M."/>
            <person name="Schmidt P."/>
            <person name="Wollenschlaeger L."/>
            <person name="Luttermann T."/>
            <person name="Thieme E."/>
            <person name="Hassa J."/>
            <person name="Haak M."/>
            <person name="Wittchen M."/>
            <person name="Mentz A."/>
            <person name="Persicke M."/>
            <person name="Busche T."/>
            <person name="Ruckert C."/>
        </authorList>
    </citation>
    <scope>NUCLEOTIDE SEQUENCE [LARGE SCALE GENOMIC DNA]</scope>
    <source>
        <strain evidence="14">1959</strain>
    </source>
</reference>
<evidence type="ECO:0000259" key="12">
    <source>
        <dbReference type="PROSITE" id="PS50109"/>
    </source>
</evidence>
<dbReference type="InterPro" id="IPR004358">
    <property type="entry name" value="Sig_transdc_His_kin-like_C"/>
</dbReference>
<dbReference type="InterPro" id="IPR003594">
    <property type="entry name" value="HATPase_dom"/>
</dbReference>